<protein>
    <submittedName>
        <fullName evidence="3">PadR family transcriptional regulator</fullName>
    </submittedName>
</protein>
<evidence type="ECO:0000259" key="2">
    <source>
        <dbReference type="Pfam" id="PF03551"/>
    </source>
</evidence>
<comment type="caution">
    <text evidence="3">The sequence shown here is derived from an EMBL/GenBank/DDBJ whole genome shotgun (WGS) entry which is preliminary data.</text>
</comment>
<dbReference type="PANTHER" id="PTHR43252">
    <property type="entry name" value="TRANSCRIPTIONAL REGULATOR YQJI"/>
    <property type="match status" value="1"/>
</dbReference>
<dbReference type="InterPro" id="IPR011991">
    <property type="entry name" value="ArsR-like_HTH"/>
</dbReference>
<dbReference type="Pfam" id="PF03551">
    <property type="entry name" value="PadR"/>
    <property type="match status" value="1"/>
</dbReference>
<keyword evidence="4" id="KW-1185">Reference proteome</keyword>
<evidence type="ECO:0000256" key="1">
    <source>
        <dbReference type="SAM" id="MobiDB-lite"/>
    </source>
</evidence>
<feature type="domain" description="Transcription regulator PadR N-terminal" evidence="2">
    <location>
        <begin position="117"/>
        <end position="185"/>
    </location>
</feature>
<gene>
    <name evidence="3" type="ORF">ACFPBZ_11520</name>
</gene>
<sequence length="268" mass="28317">MFDINERPERAHRGGPQGPHAHRGEPGGFRRGARRRGGPGGMDFGPPFGRFGGRGRGRGPEGEGPGDGPFPGPWTDDDPRGHGRHGHGPGRGRGFGPGGPGGRGRGRRSRGDVRLAILALLREESKHGYQIIQEIAERSGGSWKPSPGSVYPTVAQLADEGLVHSEKESGRAVVHLTEEGTRYVTEHAEELDAVWSQVAAGADDGFHDLRTAGRGLAGAVAQVAQVGSSAQVSEATKVLDEARRRLYLLLAEVDGPSDEDEDPSDGTT</sequence>
<dbReference type="RefSeq" id="WP_378036191.1">
    <property type="nucleotide sequence ID" value="NZ_JBHSIV010000010.1"/>
</dbReference>
<accession>A0ABV9YLK5</accession>
<proteinExistence type="predicted"/>
<dbReference type="EMBL" id="JBHSIV010000010">
    <property type="protein sequence ID" value="MFC5062837.1"/>
    <property type="molecule type" value="Genomic_DNA"/>
</dbReference>
<dbReference type="InterPro" id="IPR036390">
    <property type="entry name" value="WH_DNA-bd_sf"/>
</dbReference>
<dbReference type="Proteomes" id="UP001595947">
    <property type="component" value="Unassembled WGS sequence"/>
</dbReference>
<dbReference type="InterPro" id="IPR036388">
    <property type="entry name" value="WH-like_DNA-bd_sf"/>
</dbReference>
<dbReference type="SUPFAM" id="SSF46785">
    <property type="entry name" value="Winged helix' DNA-binding domain"/>
    <property type="match status" value="1"/>
</dbReference>
<reference evidence="4" key="1">
    <citation type="journal article" date="2019" name="Int. J. Syst. Evol. Microbiol.">
        <title>The Global Catalogue of Microorganisms (GCM) 10K type strain sequencing project: providing services to taxonomists for standard genome sequencing and annotation.</title>
        <authorList>
            <consortium name="The Broad Institute Genomics Platform"/>
            <consortium name="The Broad Institute Genome Sequencing Center for Infectious Disease"/>
            <person name="Wu L."/>
            <person name="Ma J."/>
        </authorList>
    </citation>
    <scope>NUCLEOTIDE SEQUENCE [LARGE SCALE GENOMIC DNA]</scope>
    <source>
        <strain evidence="4">CGMCC 4.7093</strain>
    </source>
</reference>
<feature type="compositionally biased region" description="Gly residues" evidence="1">
    <location>
        <begin position="91"/>
        <end position="103"/>
    </location>
</feature>
<feature type="region of interest" description="Disordered" evidence="1">
    <location>
        <begin position="1"/>
        <end position="110"/>
    </location>
</feature>
<evidence type="ECO:0000313" key="3">
    <source>
        <dbReference type="EMBL" id="MFC5062837.1"/>
    </source>
</evidence>
<dbReference type="CDD" id="cd00090">
    <property type="entry name" value="HTH_ARSR"/>
    <property type="match status" value="1"/>
</dbReference>
<dbReference type="InterPro" id="IPR005149">
    <property type="entry name" value="Tscrpt_reg_PadR_N"/>
</dbReference>
<dbReference type="Gene3D" id="1.10.10.10">
    <property type="entry name" value="Winged helix-like DNA-binding domain superfamily/Winged helix DNA-binding domain"/>
    <property type="match status" value="1"/>
</dbReference>
<name>A0ABV9YLK5_9PSEU</name>
<evidence type="ECO:0000313" key="4">
    <source>
        <dbReference type="Proteomes" id="UP001595947"/>
    </source>
</evidence>
<feature type="compositionally biased region" description="Basic and acidic residues" evidence="1">
    <location>
        <begin position="1"/>
        <end position="12"/>
    </location>
</feature>
<dbReference type="PANTHER" id="PTHR43252:SF2">
    <property type="entry name" value="TRANSCRIPTION REGULATOR, PADR-LIKE FAMILY"/>
    <property type="match status" value="1"/>
</dbReference>
<organism evidence="3 4">
    <name type="scientific">Actinomycetospora atypica</name>
    <dbReference type="NCBI Taxonomy" id="1290095"/>
    <lineage>
        <taxon>Bacteria</taxon>
        <taxon>Bacillati</taxon>
        <taxon>Actinomycetota</taxon>
        <taxon>Actinomycetes</taxon>
        <taxon>Pseudonocardiales</taxon>
        <taxon>Pseudonocardiaceae</taxon>
        <taxon>Actinomycetospora</taxon>
    </lineage>
</organism>